<gene>
    <name evidence="2" type="ORF">OTI717_LOCUS30403</name>
    <name evidence="1" type="ORF">ZHD862_LOCUS8610</name>
</gene>
<evidence type="ECO:0000313" key="2">
    <source>
        <dbReference type="EMBL" id="CAF4026521.1"/>
    </source>
</evidence>
<name>A0A814B6X0_9BILA</name>
<dbReference type="Proteomes" id="UP000663864">
    <property type="component" value="Unassembled WGS sequence"/>
</dbReference>
<organism evidence="1 3">
    <name type="scientific">Rotaria sordida</name>
    <dbReference type="NCBI Taxonomy" id="392033"/>
    <lineage>
        <taxon>Eukaryota</taxon>
        <taxon>Metazoa</taxon>
        <taxon>Spiralia</taxon>
        <taxon>Gnathifera</taxon>
        <taxon>Rotifera</taxon>
        <taxon>Eurotatoria</taxon>
        <taxon>Bdelloidea</taxon>
        <taxon>Philodinida</taxon>
        <taxon>Philodinidae</taxon>
        <taxon>Rotaria</taxon>
    </lineage>
</organism>
<proteinExistence type="predicted"/>
<dbReference type="EMBL" id="CAJNOT010000280">
    <property type="protein sequence ID" value="CAF0925077.1"/>
    <property type="molecule type" value="Genomic_DNA"/>
</dbReference>
<comment type="caution">
    <text evidence="1">The sequence shown here is derived from an EMBL/GenBank/DDBJ whole genome shotgun (WGS) entry which is preliminary data.</text>
</comment>
<dbReference type="Proteomes" id="UP000663823">
    <property type="component" value="Unassembled WGS sequence"/>
</dbReference>
<evidence type="ECO:0000313" key="3">
    <source>
        <dbReference type="Proteomes" id="UP000663864"/>
    </source>
</evidence>
<dbReference type="EMBL" id="CAJOAX010008141">
    <property type="protein sequence ID" value="CAF4026521.1"/>
    <property type="molecule type" value="Genomic_DNA"/>
</dbReference>
<protein>
    <submittedName>
        <fullName evidence="1">Uncharacterized protein</fullName>
    </submittedName>
</protein>
<reference evidence="1" key="1">
    <citation type="submission" date="2021-02" db="EMBL/GenBank/DDBJ databases">
        <authorList>
            <person name="Nowell W R."/>
        </authorList>
    </citation>
    <scope>NUCLEOTIDE SEQUENCE</scope>
</reference>
<dbReference type="AlphaFoldDB" id="A0A814B6X0"/>
<evidence type="ECO:0000313" key="1">
    <source>
        <dbReference type="EMBL" id="CAF0925077.1"/>
    </source>
</evidence>
<accession>A0A814B6X0</accession>
<sequence>MIMYENMVYIIDYSSAVQPKTPSYYQGCLSTASNGILKILGSNIEKISLYYTDDGISFLKCILLLKPYFQHYTSIIKKAIEDKMTWDILPTYEYAMKLFKDKNIIKTLVFLEENREILSVDDLNNIIIHTLKNEKTDDYHIDEYLQKLKL</sequence>